<comment type="caution">
    <text evidence="1">The sequence shown here is derived from an EMBL/GenBank/DDBJ whole genome shotgun (WGS) entry which is preliminary data.</text>
</comment>
<gene>
    <name evidence="1" type="ORF">BJ212DRAFT_1300578</name>
</gene>
<accession>A0A9P7E8C8</accession>
<proteinExistence type="predicted"/>
<keyword evidence="2" id="KW-1185">Reference proteome</keyword>
<name>A0A9P7E8C8_9AGAM</name>
<dbReference type="AlphaFoldDB" id="A0A9P7E8C8"/>
<organism evidence="1 2">
    <name type="scientific">Suillus subaureus</name>
    <dbReference type="NCBI Taxonomy" id="48587"/>
    <lineage>
        <taxon>Eukaryota</taxon>
        <taxon>Fungi</taxon>
        <taxon>Dikarya</taxon>
        <taxon>Basidiomycota</taxon>
        <taxon>Agaricomycotina</taxon>
        <taxon>Agaricomycetes</taxon>
        <taxon>Agaricomycetidae</taxon>
        <taxon>Boletales</taxon>
        <taxon>Suillineae</taxon>
        <taxon>Suillaceae</taxon>
        <taxon>Suillus</taxon>
    </lineage>
</organism>
<reference evidence="1" key="1">
    <citation type="journal article" date="2020" name="New Phytol.">
        <title>Comparative genomics reveals dynamic genome evolution in host specialist ectomycorrhizal fungi.</title>
        <authorList>
            <person name="Lofgren L.A."/>
            <person name="Nguyen N.H."/>
            <person name="Vilgalys R."/>
            <person name="Ruytinx J."/>
            <person name="Liao H.L."/>
            <person name="Branco S."/>
            <person name="Kuo A."/>
            <person name="LaButti K."/>
            <person name="Lipzen A."/>
            <person name="Andreopoulos W."/>
            <person name="Pangilinan J."/>
            <person name="Riley R."/>
            <person name="Hundley H."/>
            <person name="Na H."/>
            <person name="Barry K."/>
            <person name="Grigoriev I.V."/>
            <person name="Stajich J.E."/>
            <person name="Kennedy P.G."/>
        </authorList>
    </citation>
    <scope>NUCLEOTIDE SEQUENCE</scope>
    <source>
        <strain evidence="1">MN1</strain>
    </source>
</reference>
<sequence length="237" mass="27120">MGWSHSSEKATPQCKGEGPSLMISDMLTSEWGQLQHGDKCVSQFAALHEIMLTAGKNQDGYFSALDLLKHVEHSINIFEDKTNGFTTGLFMFDNAPSHQKQAPDALSAWKMPKRPHQNWTHHKDGPHMWNSTFNSQSQEFYYCDDHPTMPGWFKGMETIFREWNLWPATGLNAQCEGFKCFYFHWPFLYANQSAHFISAYVQGLTGGKAAWANHQYHGHHTLPPSMILKVKEALRKD</sequence>
<dbReference type="Proteomes" id="UP000807769">
    <property type="component" value="Unassembled WGS sequence"/>
</dbReference>
<dbReference type="EMBL" id="JABBWG010000021">
    <property type="protein sequence ID" value="KAG1814251.1"/>
    <property type="molecule type" value="Genomic_DNA"/>
</dbReference>
<evidence type="ECO:0000313" key="2">
    <source>
        <dbReference type="Proteomes" id="UP000807769"/>
    </source>
</evidence>
<dbReference type="RefSeq" id="XP_041191712.1">
    <property type="nucleotide sequence ID" value="XM_041333005.1"/>
</dbReference>
<dbReference type="GeneID" id="64627022"/>
<dbReference type="OrthoDB" id="2416294at2759"/>
<evidence type="ECO:0000313" key="1">
    <source>
        <dbReference type="EMBL" id="KAG1814251.1"/>
    </source>
</evidence>
<protein>
    <submittedName>
        <fullName evidence="1">Uncharacterized protein</fullName>
    </submittedName>
</protein>